<dbReference type="SUPFAM" id="SSF74653">
    <property type="entry name" value="TolA/TonB C-terminal domain"/>
    <property type="match status" value="1"/>
</dbReference>
<dbReference type="Gene3D" id="3.30.1150.10">
    <property type="match status" value="1"/>
</dbReference>
<protein>
    <recommendedName>
        <fullName evidence="3">TonB C-terminal domain-containing protein</fullName>
    </recommendedName>
</protein>
<dbReference type="EMBL" id="BAABBN010000004">
    <property type="protein sequence ID" value="GAA3918923.1"/>
    <property type="molecule type" value="Genomic_DNA"/>
</dbReference>
<evidence type="ECO:0000313" key="2">
    <source>
        <dbReference type="Proteomes" id="UP001501565"/>
    </source>
</evidence>
<evidence type="ECO:0008006" key="3">
    <source>
        <dbReference type="Google" id="ProtNLM"/>
    </source>
</evidence>
<sequence>MNSYGSNTLLEALAESKENNSRSGAVDTPEAKYVYSMMQKLKAKYSEELSKSSIDAIHGNIKYKILLDREGKIISVEFITENVKEAYKNDMRSFIYNAEPFGVLPKELYENTEVLEFIHTFKF</sequence>
<organism evidence="1 2">
    <name type="scientific">Litoribacillus peritrichatus</name>
    <dbReference type="NCBI Taxonomy" id="718191"/>
    <lineage>
        <taxon>Bacteria</taxon>
        <taxon>Pseudomonadati</taxon>
        <taxon>Pseudomonadota</taxon>
        <taxon>Gammaproteobacteria</taxon>
        <taxon>Oceanospirillales</taxon>
        <taxon>Oceanospirillaceae</taxon>
        <taxon>Litoribacillus</taxon>
    </lineage>
</organism>
<dbReference type="Proteomes" id="UP001501565">
    <property type="component" value="Unassembled WGS sequence"/>
</dbReference>
<proteinExistence type="predicted"/>
<keyword evidence="2" id="KW-1185">Reference proteome</keyword>
<accession>A0ABP7MF17</accession>
<evidence type="ECO:0000313" key="1">
    <source>
        <dbReference type="EMBL" id="GAA3918923.1"/>
    </source>
</evidence>
<name>A0ABP7MF17_9GAMM</name>
<gene>
    <name evidence="1" type="ORF">GCM10022277_12800</name>
</gene>
<reference evidence="2" key="1">
    <citation type="journal article" date="2019" name="Int. J. Syst. Evol. Microbiol.">
        <title>The Global Catalogue of Microorganisms (GCM) 10K type strain sequencing project: providing services to taxonomists for standard genome sequencing and annotation.</title>
        <authorList>
            <consortium name="The Broad Institute Genomics Platform"/>
            <consortium name="The Broad Institute Genome Sequencing Center for Infectious Disease"/>
            <person name="Wu L."/>
            <person name="Ma J."/>
        </authorList>
    </citation>
    <scope>NUCLEOTIDE SEQUENCE [LARGE SCALE GENOMIC DNA]</scope>
    <source>
        <strain evidence="2">JCM 17551</strain>
    </source>
</reference>
<comment type="caution">
    <text evidence="1">The sequence shown here is derived from an EMBL/GenBank/DDBJ whole genome shotgun (WGS) entry which is preliminary data.</text>
</comment>